<dbReference type="InterPro" id="IPR036860">
    <property type="entry name" value="SH2_dom_sf"/>
</dbReference>
<sequence>MDHSEEESAPLVIRERGGSQRSSSSTSPSLQVHLYFFPATKNATIIHITAGQISAENVCIQAGKKCGILPVHLSLFALASSDLSFWYPPSHMFNTEENLQVHFRVRFSFENWFGQGPRTSYRFSLTRDRISPVLHYSVIDYLFTQLRSDFIASEAGVCPPLSAQEECLGLAVLDLWRMAKERHQSVRELCKTVSYKSCLPKLHRHDIQRRNRLDRFRIRNTLKRFLKKLGNCSIDESSLKLKYLIELAGIEPSLGSETFQVNSSPSHLTSAFCLVRVTGETGIETSRSRHTEGVLEWKTFCDFKDIIDINIKRVCHEQVPQESRMVTITRKDDKCLEANFQSLKEALSFVSLVDGYFRLTTDSSHYFCQDIAPPSILKGIKNHCHGPITSEFAVNKLKKSGFKGSVFLLRQSPKDYDNFFLTVCVQTPLGLDYKDCLIIKNEHYTLPGVQKLFSSLRELTSYYQHNKLLLAEVPVKLGRCSPPRPKELTNLIIIRNNSSVEAQGSPTPERNKFSHIQFHMIKCEDLKWAECLGQGSFTRIFKGYKTDIRDGEKHVTDVFLKELDVVHKNCWESFFEAASLMSQISHKHLLLVYGVSVQGVKNIMVQEFVKYGALDLYLKRGGSVSVSWKLDVAKQLASALNFLEEKNIVHGNICGKNLLLAREGDPSQGSSPFIKLSDPGISVAMLGKNVILDRIPWVAPEVLEAPDNLTLECDKWSFGATVWEIFNNGNTPLQGCDLDKCMDYQAAFRPSCRSIIRQLNSLITSDYVILHATEPVAQSPVWRALCPDQGEQTLFEERHLRYISLLGKGNFGSVELCRYDPLGDNTGEMVAVKKLQPNKQSTLEDFKKEVKTLSVLDYEYIVKYKGVCYSTGRLSMSLVMEYLPNGSLINYLDSNRLHVNTWRLLLFASQICKGMEHLQSLRYVHRDLAARNILVASESLVKIADFGLTKVVPFDKEYYRVSQPGDSPIFCFGVVLHELFSYCDINSNPKRLCMREIGNNVQSQSITIYLANILKNNWRMPAPPNCPAKVYSLMRQCWAYDFEERPCPLPAIRWPAKRFYAAPLDGRIARGTFNDQQKEDFCRFISSSTFVRKVQ</sequence>
<dbReference type="InterPro" id="IPR008266">
    <property type="entry name" value="Tyr_kinase_AS"/>
</dbReference>
<feature type="binding site" evidence="12">
    <location>
        <begin position="806"/>
        <end position="814"/>
    </location>
    <ligand>
        <name>ATP</name>
        <dbReference type="ChEBI" id="CHEBI:30616"/>
    </ligand>
</feature>
<evidence type="ECO:0000256" key="6">
    <source>
        <dbReference type="ARBA" id="ARBA00022840"/>
    </source>
</evidence>
<comment type="caution">
    <text evidence="20">The sequence shown here is derived from an EMBL/GenBank/DDBJ whole genome shotgun (WGS) entry which is preliminary data.</text>
</comment>
<evidence type="ECO:0000256" key="15">
    <source>
        <dbReference type="RuleBase" id="RU362096"/>
    </source>
</evidence>
<dbReference type="InterPro" id="IPR000980">
    <property type="entry name" value="SH2"/>
</dbReference>
<feature type="domain" description="SH2" evidence="17">
    <location>
        <begin position="383"/>
        <end position="484"/>
    </location>
</feature>
<dbReference type="InterPro" id="IPR016251">
    <property type="entry name" value="Tyr_kinase_non-rcpt_Jak/Tyk2"/>
</dbReference>
<keyword evidence="21" id="KW-1185">Reference proteome</keyword>
<accession>A0A7J5XF83</accession>
<dbReference type="InterPro" id="IPR041155">
    <property type="entry name" value="FERM_F1"/>
</dbReference>
<keyword evidence="8 10" id="KW-0829">Tyrosine-protein kinase</keyword>
<dbReference type="GO" id="GO:0050865">
    <property type="term" value="P:regulation of cell activation"/>
    <property type="evidence" value="ECO:0007669"/>
    <property type="project" value="UniProtKB-ARBA"/>
</dbReference>
<dbReference type="GO" id="GO:0007259">
    <property type="term" value="P:cell surface receptor signaling pathway via JAK-STAT"/>
    <property type="evidence" value="ECO:0007669"/>
    <property type="project" value="TreeGrafter"/>
</dbReference>
<evidence type="ECO:0000256" key="3">
    <source>
        <dbReference type="ARBA" id="ARBA00022737"/>
    </source>
</evidence>
<dbReference type="InterPro" id="IPR011993">
    <property type="entry name" value="PH-like_dom_sf"/>
</dbReference>
<dbReference type="GO" id="GO:0004715">
    <property type="term" value="F:non-membrane spanning protein tyrosine kinase activity"/>
    <property type="evidence" value="ECO:0007669"/>
    <property type="project" value="UniProtKB-UniRule"/>
</dbReference>
<feature type="domain" description="Protein kinase" evidence="18">
    <location>
        <begin position="526"/>
        <end position="795"/>
    </location>
</feature>
<name>A0A7J5XF83_DISMA</name>
<dbReference type="GO" id="GO:0022407">
    <property type="term" value="P:regulation of cell-cell adhesion"/>
    <property type="evidence" value="ECO:0007669"/>
    <property type="project" value="UniProtKB-ARBA"/>
</dbReference>
<evidence type="ECO:0000259" key="19">
    <source>
        <dbReference type="PROSITE" id="PS50057"/>
    </source>
</evidence>
<dbReference type="SMART" id="SM00219">
    <property type="entry name" value="TyrKc"/>
    <property type="match status" value="2"/>
</dbReference>
<feature type="domain" description="Protein kinase" evidence="18">
    <location>
        <begin position="800"/>
        <end position="1060"/>
    </location>
</feature>
<evidence type="ECO:0000256" key="13">
    <source>
        <dbReference type="PROSITE-ProRule" id="PRU00191"/>
    </source>
</evidence>
<dbReference type="PROSITE" id="PS50057">
    <property type="entry name" value="FERM_3"/>
    <property type="match status" value="1"/>
</dbReference>
<keyword evidence="4 10" id="KW-0547">Nucleotide-binding</keyword>
<dbReference type="PROSITE" id="PS00107">
    <property type="entry name" value="PROTEIN_KINASE_ATP"/>
    <property type="match status" value="1"/>
</dbReference>
<dbReference type="GO" id="GO:0005524">
    <property type="term" value="F:ATP binding"/>
    <property type="evidence" value="ECO:0007669"/>
    <property type="project" value="UniProtKB-UniRule"/>
</dbReference>
<reference evidence="20 21" key="1">
    <citation type="submission" date="2020-03" db="EMBL/GenBank/DDBJ databases">
        <title>Dissostichus mawsoni Genome sequencing and assembly.</title>
        <authorList>
            <person name="Park H."/>
        </authorList>
    </citation>
    <scope>NUCLEOTIDE SEQUENCE [LARGE SCALE GENOMIC DNA]</scope>
    <source>
        <strain evidence="20">DM0001</strain>
        <tissue evidence="20">Muscle</tissue>
    </source>
</reference>
<dbReference type="InterPro" id="IPR041381">
    <property type="entry name" value="JAK1-3/TYK2_PHL_dom"/>
</dbReference>
<dbReference type="FunFam" id="3.30.200.20:FF:000084">
    <property type="entry name" value="Tyrosine-protein kinase"/>
    <property type="match status" value="1"/>
</dbReference>
<dbReference type="InterPro" id="IPR051286">
    <property type="entry name" value="JAK"/>
</dbReference>
<feature type="binding site" evidence="14">
    <location>
        <position position="834"/>
    </location>
    <ligand>
        <name>ATP</name>
        <dbReference type="ChEBI" id="CHEBI:30616"/>
    </ligand>
</feature>
<gene>
    <name evidence="20" type="ORF">F7725_027805</name>
</gene>
<evidence type="ECO:0000256" key="5">
    <source>
        <dbReference type="ARBA" id="ARBA00022777"/>
    </source>
</evidence>
<evidence type="ECO:0000256" key="16">
    <source>
        <dbReference type="SAM" id="MobiDB-lite"/>
    </source>
</evidence>
<dbReference type="GO" id="GO:0005856">
    <property type="term" value="C:cytoskeleton"/>
    <property type="evidence" value="ECO:0007669"/>
    <property type="project" value="UniProtKB-UniRule"/>
</dbReference>
<dbReference type="FunFam" id="3.30.200.20:FF:000135">
    <property type="entry name" value="Tyrosine-protein kinase"/>
    <property type="match status" value="1"/>
</dbReference>
<dbReference type="InterPro" id="IPR020635">
    <property type="entry name" value="Tyr_kinase_cat_dom"/>
</dbReference>
<dbReference type="EMBL" id="JAAKFY010000025">
    <property type="protein sequence ID" value="KAF3835247.1"/>
    <property type="molecule type" value="Genomic_DNA"/>
</dbReference>
<dbReference type="Gene3D" id="2.30.29.30">
    <property type="entry name" value="Pleckstrin-homology domain (PH domain)/Phosphotyrosine-binding domain (PTB)"/>
    <property type="match status" value="1"/>
</dbReference>
<keyword evidence="1" id="KW-0597">Phosphoprotein</keyword>
<dbReference type="SMART" id="SM00295">
    <property type="entry name" value="B41"/>
    <property type="match status" value="1"/>
</dbReference>
<dbReference type="PIRSF" id="PIRSF000636">
    <property type="entry name" value="TyrPK_Jak"/>
    <property type="match status" value="1"/>
</dbReference>
<evidence type="ECO:0000256" key="7">
    <source>
        <dbReference type="ARBA" id="ARBA00022999"/>
    </source>
</evidence>
<dbReference type="InterPro" id="IPR019749">
    <property type="entry name" value="Band_41_domain"/>
</dbReference>
<evidence type="ECO:0000256" key="8">
    <source>
        <dbReference type="ARBA" id="ARBA00023137"/>
    </source>
</evidence>
<dbReference type="Gene3D" id="1.10.510.10">
    <property type="entry name" value="Transferase(Phosphotransferase) domain 1"/>
    <property type="match status" value="3"/>
</dbReference>
<proteinExistence type="inferred from homology"/>
<dbReference type="GO" id="GO:0035556">
    <property type="term" value="P:intracellular signal transduction"/>
    <property type="evidence" value="ECO:0007669"/>
    <property type="project" value="InterPro"/>
</dbReference>
<evidence type="ECO:0000313" key="20">
    <source>
        <dbReference type="EMBL" id="KAF3835247.1"/>
    </source>
</evidence>
<dbReference type="Gene3D" id="3.30.505.10">
    <property type="entry name" value="SH2 domain"/>
    <property type="match status" value="1"/>
</dbReference>
<evidence type="ECO:0000256" key="2">
    <source>
        <dbReference type="ARBA" id="ARBA00022679"/>
    </source>
</evidence>
<dbReference type="GO" id="GO:0005131">
    <property type="term" value="F:growth hormone receptor binding"/>
    <property type="evidence" value="ECO:0007669"/>
    <property type="project" value="TreeGrafter"/>
</dbReference>
<feature type="domain" description="FERM" evidence="19">
    <location>
        <begin position="30"/>
        <end position="364"/>
    </location>
</feature>
<evidence type="ECO:0000256" key="9">
    <source>
        <dbReference type="ARBA" id="ARBA00051245"/>
    </source>
</evidence>
<dbReference type="GO" id="GO:0008284">
    <property type="term" value="P:positive regulation of cell population proliferation"/>
    <property type="evidence" value="ECO:0007669"/>
    <property type="project" value="UniProtKB-ARBA"/>
</dbReference>
<feature type="region of interest" description="Disordered" evidence="16">
    <location>
        <begin position="1"/>
        <end position="27"/>
    </location>
</feature>
<evidence type="ECO:0000256" key="12">
    <source>
        <dbReference type="PIRSR" id="PIRSR000636-2"/>
    </source>
</evidence>
<dbReference type="OrthoDB" id="1915767at2759"/>
<dbReference type="GO" id="GO:0030154">
    <property type="term" value="P:cell differentiation"/>
    <property type="evidence" value="ECO:0007669"/>
    <property type="project" value="TreeGrafter"/>
</dbReference>
<dbReference type="CDD" id="cd14473">
    <property type="entry name" value="FERM_B-lobe"/>
    <property type="match status" value="1"/>
</dbReference>
<feature type="active site" description="Proton acceptor" evidence="11">
    <location>
        <position position="927"/>
    </location>
</feature>
<dbReference type="PANTHER" id="PTHR45807">
    <property type="entry name" value="TYROSINE-PROTEIN KINASE HOPSCOTCH"/>
    <property type="match status" value="1"/>
</dbReference>
<keyword evidence="5 10" id="KW-0418">Kinase</keyword>
<evidence type="ECO:0000256" key="1">
    <source>
        <dbReference type="ARBA" id="ARBA00022553"/>
    </source>
</evidence>
<dbReference type="PANTHER" id="PTHR45807:SF3">
    <property type="entry name" value="TYROSINE-PROTEIN KINASE JAK3"/>
    <property type="match status" value="1"/>
</dbReference>
<dbReference type="Pfam" id="PF21990">
    <property type="entry name" value="SH2_1"/>
    <property type="match status" value="1"/>
</dbReference>
<dbReference type="Pfam" id="PF18377">
    <property type="entry name" value="FERM_F2"/>
    <property type="match status" value="1"/>
</dbReference>
<evidence type="ECO:0000256" key="11">
    <source>
        <dbReference type="PIRSR" id="PIRSR000636-1"/>
    </source>
</evidence>
<keyword evidence="2 10" id="KW-0808">Transferase</keyword>
<organism evidence="20 21">
    <name type="scientific">Dissostichus mawsoni</name>
    <name type="common">Antarctic cod</name>
    <dbReference type="NCBI Taxonomy" id="36200"/>
    <lineage>
        <taxon>Eukaryota</taxon>
        <taxon>Metazoa</taxon>
        <taxon>Chordata</taxon>
        <taxon>Craniata</taxon>
        <taxon>Vertebrata</taxon>
        <taxon>Euteleostomi</taxon>
        <taxon>Actinopterygii</taxon>
        <taxon>Neopterygii</taxon>
        <taxon>Teleostei</taxon>
        <taxon>Neoteleostei</taxon>
        <taxon>Acanthomorphata</taxon>
        <taxon>Eupercaria</taxon>
        <taxon>Perciformes</taxon>
        <taxon>Notothenioidei</taxon>
        <taxon>Nototheniidae</taxon>
        <taxon>Dissostichus</taxon>
    </lineage>
</organism>
<evidence type="ECO:0000259" key="17">
    <source>
        <dbReference type="PROSITE" id="PS50001"/>
    </source>
</evidence>
<dbReference type="SUPFAM" id="SSF56112">
    <property type="entry name" value="Protein kinase-like (PK-like)"/>
    <property type="match status" value="2"/>
</dbReference>
<keyword evidence="3" id="KW-0677">Repeat</keyword>
<comment type="catalytic activity">
    <reaction evidence="9 10 15">
        <text>L-tyrosyl-[protein] + ATP = O-phospho-L-tyrosyl-[protein] + ADP + H(+)</text>
        <dbReference type="Rhea" id="RHEA:10596"/>
        <dbReference type="Rhea" id="RHEA-COMP:10136"/>
        <dbReference type="Rhea" id="RHEA-COMP:20101"/>
        <dbReference type="ChEBI" id="CHEBI:15378"/>
        <dbReference type="ChEBI" id="CHEBI:30616"/>
        <dbReference type="ChEBI" id="CHEBI:46858"/>
        <dbReference type="ChEBI" id="CHEBI:61978"/>
        <dbReference type="ChEBI" id="CHEBI:456216"/>
        <dbReference type="EC" id="2.7.10.2"/>
    </reaction>
</comment>
<dbReference type="AlphaFoldDB" id="A0A7J5XF83"/>
<dbReference type="EC" id="2.7.10.2" evidence="10 15"/>
<evidence type="ECO:0000256" key="14">
    <source>
        <dbReference type="PROSITE-ProRule" id="PRU10141"/>
    </source>
</evidence>
<keyword evidence="6 10" id="KW-0067">ATP-binding</keyword>
<keyword evidence="7 13" id="KW-0727">SH2 domain</keyword>
<dbReference type="FunFam" id="3.30.505.10:FF:000073">
    <property type="entry name" value="Tyrosine-protein kinase"/>
    <property type="match status" value="1"/>
</dbReference>
<dbReference type="InterPro" id="IPR011009">
    <property type="entry name" value="Kinase-like_dom_sf"/>
</dbReference>
<dbReference type="GO" id="GO:0005829">
    <property type="term" value="C:cytosol"/>
    <property type="evidence" value="ECO:0007669"/>
    <property type="project" value="TreeGrafter"/>
</dbReference>
<dbReference type="InterPro" id="IPR019748">
    <property type="entry name" value="FERM_central"/>
</dbReference>
<dbReference type="InterPro" id="IPR000299">
    <property type="entry name" value="FERM_domain"/>
</dbReference>
<feature type="binding site" evidence="12">
    <location>
        <position position="833"/>
    </location>
    <ligand>
        <name>ATP</name>
        <dbReference type="ChEBI" id="CHEBI:30616"/>
    </ligand>
</feature>
<dbReference type="PRINTS" id="PR01823">
    <property type="entry name" value="JANUSKINASE"/>
</dbReference>
<dbReference type="Gene3D" id="3.30.200.20">
    <property type="entry name" value="Phosphorylase Kinase, domain 1"/>
    <property type="match status" value="2"/>
</dbReference>
<protein>
    <recommendedName>
        <fullName evidence="10 15">Tyrosine-protein kinase</fullName>
        <ecNumber evidence="10 15">2.7.10.2</ecNumber>
    </recommendedName>
</protein>
<evidence type="ECO:0000313" key="21">
    <source>
        <dbReference type="Proteomes" id="UP000518266"/>
    </source>
</evidence>
<dbReference type="Pfam" id="PF07714">
    <property type="entry name" value="PK_Tyr_Ser-Thr"/>
    <property type="match status" value="2"/>
</dbReference>
<dbReference type="InterPro" id="IPR001245">
    <property type="entry name" value="Ser-Thr/Tyr_kinase_cat_dom"/>
</dbReference>
<dbReference type="SUPFAM" id="SSF55550">
    <property type="entry name" value="SH2 domain"/>
    <property type="match status" value="1"/>
</dbReference>
<dbReference type="SMART" id="SM00252">
    <property type="entry name" value="SH2"/>
    <property type="match status" value="1"/>
</dbReference>
<dbReference type="PROSITE" id="PS50011">
    <property type="entry name" value="PROTEIN_KINASE_DOM"/>
    <property type="match status" value="2"/>
</dbReference>
<dbReference type="GO" id="GO:0016020">
    <property type="term" value="C:membrane"/>
    <property type="evidence" value="ECO:0007669"/>
    <property type="project" value="InterPro"/>
</dbReference>
<dbReference type="InterPro" id="IPR041046">
    <property type="entry name" value="FERM_F2"/>
</dbReference>
<dbReference type="PROSITE" id="PS50001">
    <property type="entry name" value="SH2"/>
    <property type="match status" value="1"/>
</dbReference>
<dbReference type="SUPFAM" id="SSF50729">
    <property type="entry name" value="PH domain-like"/>
    <property type="match status" value="1"/>
</dbReference>
<dbReference type="GO" id="GO:0060397">
    <property type="term" value="P:growth hormone receptor signaling pathway via JAK-STAT"/>
    <property type="evidence" value="ECO:0007669"/>
    <property type="project" value="TreeGrafter"/>
</dbReference>
<dbReference type="Pfam" id="PF18379">
    <property type="entry name" value="FERM_F1"/>
    <property type="match status" value="1"/>
</dbReference>
<dbReference type="PROSITE" id="PS00109">
    <property type="entry name" value="PROTEIN_KINASE_TYR"/>
    <property type="match status" value="1"/>
</dbReference>
<dbReference type="GO" id="GO:0019221">
    <property type="term" value="P:cytokine-mediated signaling pathway"/>
    <property type="evidence" value="ECO:0007669"/>
    <property type="project" value="UniProtKB-ARBA"/>
</dbReference>
<dbReference type="PRINTS" id="PR00109">
    <property type="entry name" value="TYRKINASE"/>
</dbReference>
<comment type="similarity">
    <text evidence="10">Belongs to the protein kinase superfamily. Tyr protein kinase family. JAK subfamily.</text>
</comment>
<evidence type="ECO:0000256" key="4">
    <source>
        <dbReference type="ARBA" id="ARBA00022741"/>
    </source>
</evidence>
<dbReference type="Pfam" id="PF17887">
    <property type="entry name" value="Jak1_Phl"/>
    <property type="match status" value="1"/>
</dbReference>
<evidence type="ECO:0000256" key="10">
    <source>
        <dbReference type="PIRNR" id="PIRNR000636"/>
    </source>
</evidence>
<dbReference type="Proteomes" id="UP000518266">
    <property type="component" value="Unassembled WGS sequence"/>
</dbReference>
<dbReference type="InterPro" id="IPR000719">
    <property type="entry name" value="Prot_kinase_dom"/>
</dbReference>
<dbReference type="InterPro" id="IPR017441">
    <property type="entry name" value="Protein_kinase_ATP_BS"/>
</dbReference>
<evidence type="ECO:0000259" key="18">
    <source>
        <dbReference type="PROSITE" id="PS50011"/>
    </source>
</evidence>